<dbReference type="OrthoDB" id="7873220at2"/>
<dbReference type="STRING" id="1086013.SAMN05421774_104103"/>
<organism evidence="1 2">
    <name type="scientific">Gemmobacter megaterium</name>
    <dbReference type="NCBI Taxonomy" id="1086013"/>
    <lineage>
        <taxon>Bacteria</taxon>
        <taxon>Pseudomonadati</taxon>
        <taxon>Pseudomonadota</taxon>
        <taxon>Alphaproteobacteria</taxon>
        <taxon>Rhodobacterales</taxon>
        <taxon>Paracoccaceae</taxon>
        <taxon>Gemmobacter</taxon>
    </lineage>
</organism>
<dbReference type="AlphaFoldDB" id="A0A1N7NS96"/>
<keyword evidence="2" id="KW-1185">Reference proteome</keyword>
<dbReference type="Proteomes" id="UP000186141">
    <property type="component" value="Unassembled WGS sequence"/>
</dbReference>
<evidence type="ECO:0000313" key="2">
    <source>
        <dbReference type="Proteomes" id="UP000186141"/>
    </source>
</evidence>
<name>A0A1N7NS96_9RHOB</name>
<sequence length="57" mass="6177">MSIPMIRAAVQAPKPDTDAIEAAAASLAYWTAPVAANIPARPQRDLSPLEQMYAYFD</sequence>
<protein>
    <submittedName>
        <fullName evidence="1">Uncharacterized protein</fullName>
    </submittedName>
</protein>
<accession>A0A1N7NS96</accession>
<gene>
    <name evidence="1" type="ORF">SAMN05421774_104103</name>
</gene>
<dbReference type="RefSeq" id="WP_159441436.1">
    <property type="nucleotide sequence ID" value="NZ_BMEH01000004.1"/>
</dbReference>
<dbReference type="EMBL" id="FTOT01000004">
    <property type="protein sequence ID" value="SIT01243.1"/>
    <property type="molecule type" value="Genomic_DNA"/>
</dbReference>
<evidence type="ECO:0000313" key="1">
    <source>
        <dbReference type="EMBL" id="SIT01243.1"/>
    </source>
</evidence>
<reference evidence="1 2" key="1">
    <citation type="submission" date="2017-01" db="EMBL/GenBank/DDBJ databases">
        <authorList>
            <person name="Mah S.A."/>
            <person name="Swanson W.J."/>
            <person name="Moy G.W."/>
            <person name="Vacquier V.D."/>
        </authorList>
    </citation>
    <scope>NUCLEOTIDE SEQUENCE [LARGE SCALE GENOMIC DNA]</scope>
    <source>
        <strain evidence="1 2">DSM 26375</strain>
    </source>
</reference>
<proteinExistence type="predicted"/>